<name>A0ABY0CPE7_9DELT</name>
<dbReference type="Gene3D" id="1.20.1050.10">
    <property type="match status" value="2"/>
</dbReference>
<comment type="caution">
    <text evidence="2">The sequence shown here is derived from an EMBL/GenBank/DDBJ whole genome shotgun (WGS) entry which is preliminary data.</text>
</comment>
<dbReference type="PROSITE" id="PS50404">
    <property type="entry name" value="GST_NTER"/>
    <property type="match status" value="1"/>
</dbReference>
<evidence type="ECO:0000313" key="3">
    <source>
        <dbReference type="Proteomes" id="UP000282926"/>
    </source>
</evidence>
<dbReference type="Gene3D" id="3.40.30.10">
    <property type="entry name" value="Glutaredoxin"/>
    <property type="match status" value="1"/>
</dbReference>
<accession>A0ABY0CPE7</accession>
<organism evidence="2 3">
    <name type="scientific">Lujinxingia sediminis</name>
    <dbReference type="NCBI Taxonomy" id="2480984"/>
    <lineage>
        <taxon>Bacteria</taxon>
        <taxon>Deltaproteobacteria</taxon>
        <taxon>Bradymonadales</taxon>
        <taxon>Lujinxingiaceae</taxon>
        <taxon>Lujinxingia</taxon>
    </lineage>
</organism>
<reference evidence="2 3" key="1">
    <citation type="submission" date="2019-01" db="EMBL/GenBank/DDBJ databases">
        <title>Lujinxingia litoralis gen. nov., sp. nov. and Lujinxingia sediminis gen. nov., sp. nov., new members in the order Bradymonadales, isolated from coastal sediment.</title>
        <authorList>
            <person name="Li C.-M."/>
        </authorList>
    </citation>
    <scope>NUCLEOTIDE SEQUENCE [LARGE SCALE GENOMIC DNA]</scope>
    <source>
        <strain evidence="2 3">SEH01</strain>
    </source>
</reference>
<dbReference type="Proteomes" id="UP000282926">
    <property type="component" value="Unassembled WGS sequence"/>
</dbReference>
<gene>
    <name evidence="2" type="ORF">EA187_18045</name>
</gene>
<dbReference type="SUPFAM" id="SSF52833">
    <property type="entry name" value="Thioredoxin-like"/>
    <property type="match status" value="1"/>
</dbReference>
<dbReference type="Pfam" id="PF13410">
    <property type="entry name" value="GST_C_2"/>
    <property type="match status" value="1"/>
</dbReference>
<dbReference type="EMBL" id="SADD01000015">
    <property type="protein sequence ID" value="RVU41561.1"/>
    <property type="molecule type" value="Genomic_DNA"/>
</dbReference>
<proteinExistence type="predicted"/>
<dbReference type="CDD" id="cd00570">
    <property type="entry name" value="GST_N_family"/>
    <property type="match status" value="1"/>
</dbReference>
<dbReference type="InterPro" id="IPR036282">
    <property type="entry name" value="Glutathione-S-Trfase_C_sf"/>
</dbReference>
<protein>
    <submittedName>
        <fullName evidence="2">Glutathione S-transferase family protein</fullName>
    </submittedName>
</protein>
<evidence type="ECO:0000259" key="1">
    <source>
        <dbReference type="PROSITE" id="PS50404"/>
    </source>
</evidence>
<keyword evidence="3" id="KW-1185">Reference proteome</keyword>
<evidence type="ECO:0000313" key="2">
    <source>
        <dbReference type="EMBL" id="RVU41561.1"/>
    </source>
</evidence>
<sequence length="254" mass="28205">MPYTLITIPFSHYCEKARWSLDHHGLGFEERAYLPLLHLAGAMPAGQRSVPILQAGEKTVGDSTDILHFCDQVGRGTRLFPPTPLDQAQPDAIEAWEEEFDCRLGPAVRLAIYAVLLEHPSYTRDFMVSSGKGWQSPVMRFGFGAVRRAISKSYNITPERNQRARGRIDDLFARVAQTLADGRPYLAGDTFSAADLTFASLAGPLVAPPEYGAPLPPLATAPDDLRRLIDDFRATAAGEFVMRLYRERRAQRCA</sequence>
<feature type="domain" description="GST N-terminal" evidence="1">
    <location>
        <begin position="1"/>
        <end position="78"/>
    </location>
</feature>
<dbReference type="InterPro" id="IPR036249">
    <property type="entry name" value="Thioredoxin-like_sf"/>
</dbReference>
<dbReference type="SUPFAM" id="SSF47616">
    <property type="entry name" value="GST C-terminal domain-like"/>
    <property type="match status" value="1"/>
</dbReference>
<dbReference type="RefSeq" id="WP_127781163.1">
    <property type="nucleotide sequence ID" value="NZ_SADD01000015.1"/>
</dbReference>
<dbReference type="Pfam" id="PF13417">
    <property type="entry name" value="GST_N_3"/>
    <property type="match status" value="1"/>
</dbReference>
<dbReference type="InterPro" id="IPR004045">
    <property type="entry name" value="Glutathione_S-Trfase_N"/>
</dbReference>